<protein>
    <submittedName>
        <fullName evidence="2">Protein CBG06353</fullName>
    </submittedName>
</protein>
<organism evidence="2 3">
    <name type="scientific">Caenorhabditis briggsae</name>
    <dbReference type="NCBI Taxonomy" id="6238"/>
    <lineage>
        <taxon>Eukaryota</taxon>
        <taxon>Metazoa</taxon>
        <taxon>Ecdysozoa</taxon>
        <taxon>Nematoda</taxon>
        <taxon>Chromadorea</taxon>
        <taxon>Rhabditida</taxon>
        <taxon>Rhabditina</taxon>
        <taxon>Rhabditomorpha</taxon>
        <taxon>Rhabditoidea</taxon>
        <taxon>Rhabditidae</taxon>
        <taxon>Peloderinae</taxon>
        <taxon>Caenorhabditis</taxon>
    </lineage>
</organism>
<gene>
    <name evidence="2 4" type="ORF">CBG06353</name>
    <name evidence="2" type="ORF">CBG_06353</name>
</gene>
<dbReference type="Pfam" id="PF07801">
    <property type="entry name" value="DUF1647"/>
    <property type="match status" value="1"/>
</dbReference>
<dbReference type="OMA" id="NSANCFR"/>
<dbReference type="KEGG" id="cbr:CBG_06353"/>
<feature type="signal peptide" evidence="1">
    <location>
        <begin position="1"/>
        <end position="27"/>
    </location>
</feature>
<evidence type="ECO:0000313" key="3">
    <source>
        <dbReference type="Proteomes" id="UP000008549"/>
    </source>
</evidence>
<keyword evidence="1" id="KW-0732">Signal</keyword>
<dbReference type="InParanoid" id="A8X216"/>
<dbReference type="AlphaFoldDB" id="A8X216"/>
<evidence type="ECO:0000313" key="4">
    <source>
        <dbReference type="WormBase" id="CBG06353"/>
    </source>
</evidence>
<dbReference type="HOGENOM" id="CLU_042099_0_1_1"/>
<dbReference type="RefSeq" id="XP_045093191.1">
    <property type="nucleotide sequence ID" value="XM_045237127.1"/>
</dbReference>
<dbReference type="WormBase" id="CBG06353">
    <property type="protein sequence ID" value="CBP33100"/>
    <property type="gene ID" value="WBGene00028647"/>
</dbReference>
<proteinExistence type="predicted"/>
<dbReference type="PANTHER" id="PTHR31389:SF0">
    <property type="entry name" value="ALPHA-1,6-MANNOSYL-GLYCOPROTEIN 6-BETA-N-ACETYLGLUCOSAMINYLTRANSFERASE-RELATED"/>
    <property type="match status" value="1"/>
</dbReference>
<dbReference type="EMBL" id="HE601320">
    <property type="protein sequence ID" value="CAP26676.2"/>
    <property type="molecule type" value="Genomic_DNA"/>
</dbReference>
<reference evidence="2 3" key="2">
    <citation type="journal article" date="2011" name="PLoS Genet.">
        <title>Caenorhabditis briggsae recombinant inbred line genotypes reveal inter-strain incompatibility and the evolution of recombination.</title>
        <authorList>
            <person name="Ross J.A."/>
            <person name="Koboldt D.C."/>
            <person name="Staisch J.E."/>
            <person name="Chamberlin H.M."/>
            <person name="Gupta B.P."/>
            <person name="Miller R.D."/>
            <person name="Baird S.E."/>
            <person name="Haag E.S."/>
        </authorList>
    </citation>
    <scope>NUCLEOTIDE SEQUENCE [LARGE SCALE GENOMIC DNA]</scope>
    <source>
        <strain evidence="2 3">AF16</strain>
    </source>
</reference>
<dbReference type="GeneID" id="8589311"/>
<feature type="chain" id="PRO_5002732741" evidence="1">
    <location>
        <begin position="28"/>
        <end position="351"/>
    </location>
</feature>
<dbReference type="InterPro" id="IPR012444">
    <property type="entry name" value="DUF1647"/>
</dbReference>
<name>A8X216_CAEBR</name>
<dbReference type="CTD" id="8589311"/>
<dbReference type="PANTHER" id="PTHR31389">
    <property type="entry name" value="LD39211P"/>
    <property type="match status" value="1"/>
</dbReference>
<dbReference type="eggNOG" id="ENOG502TJJR">
    <property type="taxonomic scope" value="Eukaryota"/>
</dbReference>
<evidence type="ECO:0000256" key="1">
    <source>
        <dbReference type="SAM" id="SignalP"/>
    </source>
</evidence>
<reference evidence="2 3" key="1">
    <citation type="journal article" date="2003" name="PLoS Biol.">
        <title>The genome sequence of Caenorhabditis briggsae: a platform for comparative genomics.</title>
        <authorList>
            <person name="Stein L.D."/>
            <person name="Bao Z."/>
            <person name="Blasiar D."/>
            <person name="Blumenthal T."/>
            <person name="Brent M.R."/>
            <person name="Chen N."/>
            <person name="Chinwalla A."/>
            <person name="Clarke L."/>
            <person name="Clee C."/>
            <person name="Coghlan A."/>
            <person name="Coulson A."/>
            <person name="D'Eustachio P."/>
            <person name="Fitch D.H."/>
            <person name="Fulton L.A."/>
            <person name="Fulton R.E."/>
            <person name="Griffiths-Jones S."/>
            <person name="Harris T.W."/>
            <person name="Hillier L.W."/>
            <person name="Kamath R."/>
            <person name="Kuwabara P.E."/>
            <person name="Mardis E.R."/>
            <person name="Marra M.A."/>
            <person name="Miner T.L."/>
            <person name="Minx P."/>
            <person name="Mullikin J.C."/>
            <person name="Plumb R.W."/>
            <person name="Rogers J."/>
            <person name="Schein J.E."/>
            <person name="Sohrmann M."/>
            <person name="Spieth J."/>
            <person name="Stajich J.E."/>
            <person name="Wei C."/>
            <person name="Willey D."/>
            <person name="Wilson R.K."/>
            <person name="Durbin R."/>
            <person name="Waterston R.H."/>
        </authorList>
    </citation>
    <scope>NUCLEOTIDE SEQUENCE [LARGE SCALE GENOMIC DNA]</scope>
    <source>
        <strain evidence="2 3">AF16</strain>
    </source>
</reference>
<evidence type="ECO:0000313" key="2">
    <source>
        <dbReference type="EMBL" id="CAP26676.2"/>
    </source>
</evidence>
<sequence>MFSRFNTGQKLLVSVLILSLIAFLTHTDHFMTSLEELETSPECQCVSKRTGKSHNFCYPEPRNPGWYGKKFNCSFVETLEDLNLLDDLPGNAITLKEAISNKDALVFVSATSEDHFGISMRSYQAVRKYYPNHKYVLFGLNISEESIGKLPKSDLNFEFREFDTSPYPEYVTNFKRYHFKGLVMAEAMRDYPVLWWIDAHIEMIEPNVIENLFEEISNNRMSKRYSELISFVFSRHNNYAVLHLELLHYFPFHSFDLLKSEMQLGSGIIFVPRTKYNKKIVKWWVLCSLTDECINPPGSKQACEFDAKHWGNYGNCFRYDQSVLNILLLNDFLDHQKYYMKKLEPSFSRMD</sequence>
<accession>A8X216</accession>
<dbReference type="FunCoup" id="A8X216">
    <property type="interactions" value="443"/>
</dbReference>
<keyword evidence="3" id="KW-1185">Reference proteome</keyword>
<dbReference type="Proteomes" id="UP000008549">
    <property type="component" value="Unassembled WGS sequence"/>
</dbReference>